<reference evidence="3 4" key="1">
    <citation type="submission" date="2019-03" db="EMBL/GenBank/DDBJ databases">
        <authorList>
            <person name="Kim M.K.M."/>
        </authorList>
    </citation>
    <scope>NUCLEOTIDE SEQUENCE [LARGE SCALE GENOMIC DNA]</scope>
    <source>
        <strain evidence="3 4">17J68-15</strain>
    </source>
</reference>
<dbReference type="SMART" id="SM00028">
    <property type="entry name" value="TPR"/>
    <property type="match status" value="3"/>
</dbReference>
<comment type="caution">
    <text evidence="3">The sequence shown here is derived from an EMBL/GenBank/DDBJ whole genome shotgun (WGS) entry which is preliminary data.</text>
</comment>
<feature type="chain" id="PRO_5020787000" evidence="2">
    <location>
        <begin position="19"/>
        <end position="581"/>
    </location>
</feature>
<dbReference type="Proteomes" id="UP000295164">
    <property type="component" value="Unassembled WGS sequence"/>
</dbReference>
<accession>A0A4R4E9T2</accession>
<dbReference type="PANTHER" id="PTHR45588:SF1">
    <property type="entry name" value="WW DOMAIN-CONTAINING PROTEIN"/>
    <property type="match status" value="1"/>
</dbReference>
<feature type="signal peptide" evidence="2">
    <location>
        <begin position="1"/>
        <end position="18"/>
    </location>
</feature>
<feature type="repeat" description="TPR" evidence="1">
    <location>
        <begin position="505"/>
        <end position="538"/>
    </location>
</feature>
<dbReference type="PROSITE" id="PS50005">
    <property type="entry name" value="TPR"/>
    <property type="match status" value="1"/>
</dbReference>
<dbReference type="InterPro" id="IPR011990">
    <property type="entry name" value="TPR-like_helical_dom_sf"/>
</dbReference>
<dbReference type="AlphaFoldDB" id="A0A4R4E9T2"/>
<dbReference type="EMBL" id="SKFH01000001">
    <property type="protein sequence ID" value="TCZ74861.1"/>
    <property type="molecule type" value="Genomic_DNA"/>
</dbReference>
<dbReference type="PANTHER" id="PTHR45588">
    <property type="entry name" value="TPR DOMAIN-CONTAINING PROTEIN"/>
    <property type="match status" value="1"/>
</dbReference>
<evidence type="ECO:0000313" key="4">
    <source>
        <dbReference type="Proteomes" id="UP000295164"/>
    </source>
</evidence>
<dbReference type="InterPro" id="IPR019734">
    <property type="entry name" value="TPR_rpt"/>
</dbReference>
<gene>
    <name evidence="3" type="ORF">E0486_00720</name>
</gene>
<dbReference type="Gene3D" id="1.25.40.10">
    <property type="entry name" value="Tetratricopeptide repeat domain"/>
    <property type="match status" value="2"/>
</dbReference>
<dbReference type="OrthoDB" id="9778494at2"/>
<organism evidence="3 4">
    <name type="scientific">Flaviaesturariibacter aridisoli</name>
    <dbReference type="NCBI Taxonomy" id="2545761"/>
    <lineage>
        <taxon>Bacteria</taxon>
        <taxon>Pseudomonadati</taxon>
        <taxon>Bacteroidota</taxon>
        <taxon>Chitinophagia</taxon>
        <taxon>Chitinophagales</taxon>
        <taxon>Chitinophagaceae</taxon>
        <taxon>Flaviaestuariibacter</taxon>
    </lineage>
</organism>
<proteinExistence type="predicted"/>
<dbReference type="RefSeq" id="WP_131850217.1">
    <property type="nucleotide sequence ID" value="NZ_SKFH01000001.1"/>
</dbReference>
<evidence type="ECO:0000256" key="2">
    <source>
        <dbReference type="SAM" id="SignalP"/>
    </source>
</evidence>
<dbReference type="SUPFAM" id="SSF48452">
    <property type="entry name" value="TPR-like"/>
    <property type="match status" value="1"/>
</dbReference>
<name>A0A4R4E9T2_9BACT</name>
<keyword evidence="4" id="KW-1185">Reference proteome</keyword>
<protein>
    <submittedName>
        <fullName evidence="3">Uncharacterized protein</fullName>
    </submittedName>
</protein>
<evidence type="ECO:0000313" key="3">
    <source>
        <dbReference type="EMBL" id="TCZ74861.1"/>
    </source>
</evidence>
<evidence type="ECO:0000256" key="1">
    <source>
        <dbReference type="PROSITE-ProRule" id="PRU00339"/>
    </source>
</evidence>
<keyword evidence="2" id="KW-0732">Signal</keyword>
<sequence length="581" mass="64433">MKMFLLLLLAFSLPAAWALIQVRTPFESQRPAYANEAYRQRVAIGCGPTAAGIDFTDSANLIPLLPGWGDYRMPVTAPNDSARIYFEQGINMYYGFHIIEALASFEKSVRFDSNFAMGHWGKALAYGPNINDFGYSASPDALTAMRRAKALDASCTPVEQALIDAMQVRYSPDTTQAREHLNQLYADAMKDVQRRFPASADAAALYADALMVQHPWDLYTHTYEPKPWTPEIVQTLERLLRQSPDHPGAAHYYVHAVEASAEPKRAFIQALRLPHLMPGVAHVVHMPSHIYIRSGYYRKGVVVNEKAVKSYYAYAAAFPLVANNAPLYLVHNLHMQATCANMAGRYGAARTASLDCRRSFDSSWQGLPGYMGIYAQYLYLTPYLTLIRFGKWDSLLHTPAPPAAHVYAGLLWHYGRGLAFARKHDFAKAGAELAAVREALAAEQMRAPAPSFSNAGEVGGTVALKILQGVLAEEQNDYPEAIAFLEEAVDREDRMQYNEPKDWVHPARHYLGAVLLQAGRWTDAERVYREDLAINPANGWSLTGLATALNRQGKTKAAARARRQAKEAFAGADAPIYTSAL</sequence>
<keyword evidence="1" id="KW-0802">TPR repeat</keyword>